<accession>A0ABZ2IJK5</accession>
<dbReference type="PANTHER" id="PTHR43179:SF7">
    <property type="entry name" value="RHAMNOSYLTRANSFERASE WBBL"/>
    <property type="match status" value="1"/>
</dbReference>
<gene>
    <name evidence="2" type="ORF">NEE14_014815</name>
</gene>
<organism evidence="2 3">
    <name type="scientific">Parabacteroides absconsus</name>
    <dbReference type="NCBI Taxonomy" id="2951805"/>
    <lineage>
        <taxon>Bacteria</taxon>
        <taxon>Pseudomonadati</taxon>
        <taxon>Bacteroidota</taxon>
        <taxon>Bacteroidia</taxon>
        <taxon>Bacteroidales</taxon>
        <taxon>Tannerellaceae</taxon>
        <taxon>Parabacteroides</taxon>
    </lineage>
</organism>
<sequence>MQPKISIITVTMNHLHLLTKMLDSLYKQYPPHVSFELIIVDNCSTDQTKDFIQKYYPQVNYIENTKIAGFAENNNKGVTYAKGEYILILNPDIIIQPNSIDLLYLYLSKNEQIGIVAPQLLNTDFSIQYSMRKFISPSILFARIFTRGNDQSGNSKVKEYLMSEISFSEPTQVDWCLGAALLFRKSFYLQLKGFDENFFLYVEDMDICHRCWELGKQVVYFPESKMIHAHQRSSTKLNKKTLMHVRSMFYFFWKNRFSIKRSV</sequence>
<keyword evidence="3" id="KW-1185">Reference proteome</keyword>
<dbReference type="InterPro" id="IPR029044">
    <property type="entry name" value="Nucleotide-diphossugar_trans"/>
</dbReference>
<dbReference type="Pfam" id="PF00535">
    <property type="entry name" value="Glycos_transf_2"/>
    <property type="match status" value="1"/>
</dbReference>
<dbReference type="PANTHER" id="PTHR43179">
    <property type="entry name" value="RHAMNOSYLTRANSFERASE WBBL"/>
    <property type="match status" value="1"/>
</dbReference>
<keyword evidence="2" id="KW-0328">Glycosyltransferase</keyword>
<dbReference type="CDD" id="cd04186">
    <property type="entry name" value="GT_2_like_c"/>
    <property type="match status" value="1"/>
</dbReference>
<dbReference type="EMBL" id="CP146284">
    <property type="protein sequence ID" value="WWV66231.1"/>
    <property type="molecule type" value="Genomic_DNA"/>
</dbReference>
<evidence type="ECO:0000259" key="1">
    <source>
        <dbReference type="Pfam" id="PF00535"/>
    </source>
</evidence>
<dbReference type="Proteomes" id="UP001320603">
    <property type="component" value="Chromosome"/>
</dbReference>
<evidence type="ECO:0000313" key="3">
    <source>
        <dbReference type="Proteomes" id="UP001320603"/>
    </source>
</evidence>
<dbReference type="RefSeq" id="WP_251967491.1">
    <property type="nucleotide sequence ID" value="NZ_CP146284.1"/>
</dbReference>
<dbReference type="GO" id="GO:0016757">
    <property type="term" value="F:glycosyltransferase activity"/>
    <property type="evidence" value="ECO:0007669"/>
    <property type="project" value="UniProtKB-KW"/>
</dbReference>
<keyword evidence="2" id="KW-0808">Transferase</keyword>
<protein>
    <submittedName>
        <fullName evidence="2">Glycosyltransferase family 2 protein</fullName>
        <ecNumber evidence="2">2.4.-.-</ecNumber>
    </submittedName>
</protein>
<reference evidence="2 3" key="1">
    <citation type="submission" date="2024-02" db="EMBL/GenBank/DDBJ databases">
        <title>Whole genome sequencing of Parabacteroides sp. AD58.</title>
        <authorList>
            <person name="Chaplin A.V."/>
            <person name="Pikina A.P."/>
            <person name="Sokolova S.R."/>
            <person name="Korostin D.O."/>
            <person name="Efimov B.A."/>
        </authorList>
    </citation>
    <scope>NUCLEOTIDE SEQUENCE [LARGE SCALE GENOMIC DNA]</scope>
    <source>
        <strain evidence="2 3">AD58</strain>
    </source>
</reference>
<name>A0ABZ2IJK5_9BACT</name>
<dbReference type="SUPFAM" id="SSF53448">
    <property type="entry name" value="Nucleotide-diphospho-sugar transferases"/>
    <property type="match status" value="1"/>
</dbReference>
<proteinExistence type="predicted"/>
<dbReference type="Gene3D" id="3.90.550.10">
    <property type="entry name" value="Spore Coat Polysaccharide Biosynthesis Protein SpsA, Chain A"/>
    <property type="match status" value="1"/>
</dbReference>
<dbReference type="EC" id="2.4.-.-" evidence="2"/>
<feature type="domain" description="Glycosyltransferase 2-like" evidence="1">
    <location>
        <begin position="6"/>
        <end position="146"/>
    </location>
</feature>
<dbReference type="InterPro" id="IPR001173">
    <property type="entry name" value="Glyco_trans_2-like"/>
</dbReference>
<evidence type="ECO:0000313" key="2">
    <source>
        <dbReference type="EMBL" id="WWV66231.1"/>
    </source>
</evidence>